<protein>
    <submittedName>
        <fullName evidence="1">Uncharacterized protein</fullName>
    </submittedName>
</protein>
<name>A0A0A9GFZ8_ARUDO</name>
<reference evidence="1" key="1">
    <citation type="submission" date="2014-09" db="EMBL/GenBank/DDBJ databases">
        <authorList>
            <person name="Magalhaes I.L.F."/>
            <person name="Oliveira U."/>
            <person name="Santos F.R."/>
            <person name="Vidigal T.H.D.A."/>
            <person name="Brescovit A.D."/>
            <person name="Santos A.J."/>
        </authorList>
    </citation>
    <scope>NUCLEOTIDE SEQUENCE</scope>
    <source>
        <tissue evidence="1">Shoot tissue taken approximately 20 cm above the soil surface</tissue>
    </source>
</reference>
<sequence>MNHLSHDIRIPYLFCNIDQELVQLGSRASKKSHTLHSTINIQVSYSIGVKICQVLFNPFS</sequence>
<reference evidence="1" key="2">
    <citation type="journal article" date="2015" name="Data Brief">
        <title>Shoot transcriptome of the giant reed, Arundo donax.</title>
        <authorList>
            <person name="Barrero R.A."/>
            <person name="Guerrero F.D."/>
            <person name="Moolhuijzen P."/>
            <person name="Goolsby J.A."/>
            <person name="Tidwell J."/>
            <person name="Bellgard S.E."/>
            <person name="Bellgard M.I."/>
        </authorList>
    </citation>
    <scope>NUCLEOTIDE SEQUENCE</scope>
    <source>
        <tissue evidence="1">Shoot tissue taken approximately 20 cm above the soil surface</tissue>
    </source>
</reference>
<evidence type="ECO:0000313" key="1">
    <source>
        <dbReference type="EMBL" id="JAE22374.1"/>
    </source>
</evidence>
<dbReference type="EMBL" id="GBRH01175522">
    <property type="protein sequence ID" value="JAE22374.1"/>
    <property type="molecule type" value="Transcribed_RNA"/>
</dbReference>
<proteinExistence type="predicted"/>
<organism evidence="1">
    <name type="scientific">Arundo donax</name>
    <name type="common">Giant reed</name>
    <name type="synonym">Donax arundinaceus</name>
    <dbReference type="NCBI Taxonomy" id="35708"/>
    <lineage>
        <taxon>Eukaryota</taxon>
        <taxon>Viridiplantae</taxon>
        <taxon>Streptophyta</taxon>
        <taxon>Embryophyta</taxon>
        <taxon>Tracheophyta</taxon>
        <taxon>Spermatophyta</taxon>
        <taxon>Magnoliopsida</taxon>
        <taxon>Liliopsida</taxon>
        <taxon>Poales</taxon>
        <taxon>Poaceae</taxon>
        <taxon>PACMAD clade</taxon>
        <taxon>Arundinoideae</taxon>
        <taxon>Arundineae</taxon>
        <taxon>Arundo</taxon>
    </lineage>
</organism>
<dbReference type="AlphaFoldDB" id="A0A0A9GFZ8"/>
<accession>A0A0A9GFZ8</accession>